<protein>
    <submittedName>
        <fullName evidence="4">DUF4124 domain-containing protein</fullName>
    </submittedName>
</protein>
<feature type="signal peptide" evidence="2">
    <location>
        <begin position="1"/>
        <end position="21"/>
    </location>
</feature>
<dbReference type="RefSeq" id="WP_094286994.1">
    <property type="nucleotide sequence ID" value="NZ_NOIG01000004.1"/>
</dbReference>
<evidence type="ECO:0000313" key="5">
    <source>
        <dbReference type="Proteomes" id="UP000215441"/>
    </source>
</evidence>
<evidence type="ECO:0000256" key="2">
    <source>
        <dbReference type="SAM" id="SignalP"/>
    </source>
</evidence>
<comment type="caution">
    <text evidence="4">The sequence shown here is derived from an EMBL/GenBank/DDBJ whole genome shotgun (WGS) entry which is preliminary data.</text>
</comment>
<feature type="compositionally biased region" description="Polar residues" evidence="1">
    <location>
        <begin position="94"/>
        <end position="110"/>
    </location>
</feature>
<name>A0A235EQ82_9BURK</name>
<evidence type="ECO:0000313" key="4">
    <source>
        <dbReference type="EMBL" id="OYD51182.1"/>
    </source>
</evidence>
<dbReference type="OrthoDB" id="8904499at2"/>
<dbReference type="EMBL" id="NOIG01000004">
    <property type="protein sequence ID" value="OYD51182.1"/>
    <property type="molecule type" value="Genomic_DNA"/>
</dbReference>
<evidence type="ECO:0000256" key="1">
    <source>
        <dbReference type="SAM" id="MobiDB-lite"/>
    </source>
</evidence>
<evidence type="ECO:0000259" key="3">
    <source>
        <dbReference type="Pfam" id="PF13511"/>
    </source>
</evidence>
<dbReference type="InterPro" id="IPR025392">
    <property type="entry name" value="DUF4124"/>
</dbReference>
<organism evidence="4 5">
    <name type="scientific">Acidovorax kalamii</name>
    <dbReference type="NCBI Taxonomy" id="2004485"/>
    <lineage>
        <taxon>Bacteria</taxon>
        <taxon>Pseudomonadati</taxon>
        <taxon>Pseudomonadota</taxon>
        <taxon>Betaproteobacteria</taxon>
        <taxon>Burkholderiales</taxon>
        <taxon>Comamonadaceae</taxon>
        <taxon>Acidovorax</taxon>
    </lineage>
</organism>
<dbReference type="Proteomes" id="UP000215441">
    <property type="component" value="Unassembled WGS sequence"/>
</dbReference>
<dbReference type="AlphaFoldDB" id="A0A235EQ82"/>
<proteinExistence type="predicted"/>
<keyword evidence="2" id="KW-0732">Signal</keyword>
<reference evidence="4 5" key="1">
    <citation type="submission" date="2017-07" db="EMBL/GenBank/DDBJ databases">
        <title>Acidovorax KNDSW TSA 6 genome sequence and assembly.</title>
        <authorList>
            <person name="Mayilraj S."/>
        </authorList>
    </citation>
    <scope>NUCLEOTIDE SEQUENCE [LARGE SCALE GENOMIC DNA]</scope>
    <source>
        <strain evidence="4 5">KNDSW-TSA6</strain>
    </source>
</reference>
<sequence>MNSIRYAASILALGFLAPAWAVNKCTDANGKVSFQDAPCVGEGEKIDVRPAIQGATPVRPAPSAGKEGAFGASWQRKQYLQTQGIPQARAALARNQQECTAQPAEATTQAGPLRRSTLPSGNQFPKDLAAAAAKDKAACDARSNELREQLRQLEEELSAL</sequence>
<dbReference type="Pfam" id="PF13511">
    <property type="entry name" value="DUF4124"/>
    <property type="match status" value="1"/>
</dbReference>
<feature type="chain" id="PRO_5013280246" evidence="2">
    <location>
        <begin position="22"/>
        <end position="160"/>
    </location>
</feature>
<accession>A0A235EQ82</accession>
<gene>
    <name evidence="4" type="ORF">CBY09_04965</name>
</gene>
<keyword evidence="5" id="KW-1185">Reference proteome</keyword>
<feature type="region of interest" description="Disordered" evidence="1">
    <location>
        <begin position="94"/>
        <end position="129"/>
    </location>
</feature>
<feature type="domain" description="DUF4124" evidence="3">
    <location>
        <begin position="11"/>
        <end position="61"/>
    </location>
</feature>